<gene>
    <name evidence="2" type="ORF">HHE01_10050</name>
</gene>
<dbReference type="RefSeq" id="WP_015106245.1">
    <property type="nucleotide sequence ID" value="NZ_BSWR01000003.1"/>
</dbReference>
<dbReference type="Proteomes" id="UP000046090">
    <property type="component" value="Unassembled WGS sequence"/>
</dbReference>
<organism evidence="2 3">
    <name type="scientific">Helicobacter heilmannii</name>
    <dbReference type="NCBI Taxonomy" id="35817"/>
    <lineage>
        <taxon>Bacteria</taxon>
        <taxon>Pseudomonadati</taxon>
        <taxon>Campylobacterota</taxon>
        <taxon>Epsilonproteobacteria</taxon>
        <taxon>Campylobacterales</taxon>
        <taxon>Helicobacteraceae</taxon>
        <taxon>Helicobacter</taxon>
    </lineage>
</organism>
<protein>
    <submittedName>
        <fullName evidence="2">Uncharacterized protein</fullName>
    </submittedName>
</protein>
<name>A0A0K2XZH8_HELHE</name>
<proteinExistence type="predicted"/>
<dbReference type="OrthoDB" id="5328081at2"/>
<evidence type="ECO:0000313" key="3">
    <source>
        <dbReference type="Proteomes" id="UP000046090"/>
    </source>
</evidence>
<accession>A0A0K2XZH8</accession>
<sequence length="133" mass="15117">MPVSIPGNLTYINQNAPYSSIVNQNALPKISQIDQQVFLERLQKVEATRALEENKAVSPDKEEPPHHPTNQGQQESQEQGSPQENADDRCQQGKDKKHCYHGHYYSDSELERAVENTEELEQLVDPHVLDITI</sequence>
<feature type="region of interest" description="Disordered" evidence="1">
    <location>
        <begin position="50"/>
        <end position="100"/>
    </location>
</feature>
<evidence type="ECO:0000313" key="2">
    <source>
        <dbReference type="EMBL" id="CRI34159.1"/>
    </source>
</evidence>
<feature type="compositionally biased region" description="Low complexity" evidence="1">
    <location>
        <begin position="71"/>
        <end position="84"/>
    </location>
</feature>
<keyword evidence="3" id="KW-1185">Reference proteome</keyword>
<dbReference type="GeneID" id="76196752"/>
<dbReference type="STRING" id="1216962.BN341_4200"/>
<evidence type="ECO:0000256" key="1">
    <source>
        <dbReference type="SAM" id="MobiDB-lite"/>
    </source>
</evidence>
<feature type="compositionally biased region" description="Basic and acidic residues" evidence="1">
    <location>
        <begin position="50"/>
        <end position="66"/>
    </location>
</feature>
<reference evidence="3" key="1">
    <citation type="submission" date="2014-12" db="EMBL/GenBank/DDBJ databases">
        <authorList>
            <person name="Smet A."/>
        </authorList>
    </citation>
    <scope>NUCLEOTIDE SEQUENCE [LARGE SCALE GENOMIC DNA]</scope>
</reference>
<dbReference type="AlphaFoldDB" id="A0A0K2XZH8"/>
<dbReference type="EMBL" id="CDMK01000001">
    <property type="protein sequence ID" value="CRI34159.1"/>
    <property type="molecule type" value="Genomic_DNA"/>
</dbReference>